<geneLocation type="plasmid" evidence="1 2">
    <name>pBt40</name>
</geneLocation>
<accession>V5LVT8</accession>
<sequence length="48" mass="5721">MELFAFDAQIVMDDNIEVSEPLINVFMFLYEFFPHSGNFFKKPEVLFL</sequence>
<evidence type="ECO:0000313" key="2">
    <source>
        <dbReference type="Proteomes" id="UP000015500"/>
    </source>
</evidence>
<proteinExistence type="predicted"/>
<protein>
    <submittedName>
        <fullName evidence="1">Uncharacterized protein</fullName>
    </submittedName>
</protein>
<keyword evidence="2" id="KW-1185">Reference proteome</keyword>
<keyword evidence="1" id="KW-0614">Plasmid</keyword>
<dbReference type="EMBL" id="CP006255">
    <property type="protein sequence ID" value="AHA58176.1"/>
    <property type="molecule type" value="Genomic_DNA"/>
</dbReference>
<organism evidence="1 2">
    <name type="scientific">Geobacillus genomosp. 3</name>
    <dbReference type="NCBI Taxonomy" id="1921421"/>
    <lineage>
        <taxon>Bacteria</taxon>
        <taxon>Bacillati</taxon>
        <taxon>Bacillota</taxon>
        <taxon>Bacilli</taxon>
        <taxon>Bacillales</taxon>
        <taxon>Anoxybacillaceae</taxon>
        <taxon>Geobacillus</taxon>
    </lineage>
</organism>
<dbReference type="HOGENOM" id="CLU_3153271_0_0_9"/>
<name>V5LVT8_GEOG3</name>
<gene>
    <name evidence="1" type="ORF">M493_18517</name>
</gene>
<evidence type="ECO:0000313" key="1">
    <source>
        <dbReference type="EMBL" id="AHA58176.1"/>
    </source>
</evidence>
<reference evidence="1 2" key="1">
    <citation type="journal article" date="2014" name="Genome Announc.">
        <title>Complete Genome Sequence of the Thermophilic Polychlorinated Biphenyl Degrader Geobacillus sp. Strain JF8 (NBRC 109937).</title>
        <authorList>
            <person name="Shintani M."/>
            <person name="Ohtsubo Y."/>
            <person name="Fukuda K."/>
            <person name="Hosoyama A."/>
            <person name="Ohji S."/>
            <person name="Yamazoe A."/>
            <person name="Fujita N."/>
            <person name="Nagata Y."/>
            <person name="Tsuda M."/>
            <person name="Hatta T."/>
            <person name="Kimbara K."/>
        </authorList>
    </citation>
    <scope>NUCLEOTIDE SEQUENCE [LARGE SCALE GENOMIC DNA]</scope>
    <source>
        <strain evidence="1 2">JF8</strain>
    </source>
</reference>
<dbReference type="Proteomes" id="UP000015500">
    <property type="component" value="Plasmid pBt40"/>
</dbReference>
<dbReference type="KEGG" id="gjf:M493_18517"/>
<dbReference type="AlphaFoldDB" id="V5LVT8"/>